<dbReference type="CDD" id="cd00082">
    <property type="entry name" value="HisKA"/>
    <property type="match status" value="1"/>
</dbReference>
<dbReference type="Pfam" id="PF02518">
    <property type="entry name" value="HATPase_c"/>
    <property type="match status" value="1"/>
</dbReference>
<dbReference type="InterPro" id="IPR001789">
    <property type="entry name" value="Sig_transdc_resp-reg_receiver"/>
</dbReference>
<dbReference type="Gene3D" id="3.40.50.2300">
    <property type="match status" value="1"/>
</dbReference>
<dbReference type="Proteomes" id="UP000323824">
    <property type="component" value="Chromosome"/>
</dbReference>
<dbReference type="SUPFAM" id="SSF55874">
    <property type="entry name" value="ATPase domain of HSP90 chaperone/DNA topoisomerase II/histidine kinase"/>
    <property type="match status" value="1"/>
</dbReference>
<proteinExistence type="predicted"/>
<dbReference type="OrthoDB" id="9767435at2"/>
<dbReference type="Gene3D" id="3.30.565.10">
    <property type="entry name" value="Histidine kinase-like ATPase, C-terminal domain"/>
    <property type="match status" value="1"/>
</dbReference>
<evidence type="ECO:0000313" key="9">
    <source>
        <dbReference type="Proteomes" id="UP000323824"/>
    </source>
</evidence>
<keyword evidence="8" id="KW-0418">Kinase</keyword>
<evidence type="ECO:0000313" key="8">
    <source>
        <dbReference type="EMBL" id="QEN04161.1"/>
    </source>
</evidence>
<dbReference type="PANTHER" id="PTHR43547">
    <property type="entry name" value="TWO-COMPONENT HISTIDINE KINASE"/>
    <property type="match status" value="1"/>
</dbReference>
<dbReference type="Gene3D" id="1.20.5.390">
    <property type="entry name" value="L1 transposable element, trimerization domain"/>
    <property type="match status" value="1"/>
</dbReference>
<evidence type="ECO:0000256" key="3">
    <source>
        <dbReference type="ARBA" id="ARBA00022553"/>
    </source>
</evidence>
<keyword evidence="5" id="KW-0175">Coiled coil</keyword>
<dbReference type="PANTHER" id="PTHR43547:SF2">
    <property type="entry name" value="HYBRID SIGNAL TRANSDUCTION HISTIDINE KINASE C"/>
    <property type="match status" value="1"/>
</dbReference>
<keyword evidence="3 4" id="KW-0597">Phosphoprotein</keyword>
<dbReference type="InterPro" id="IPR036097">
    <property type="entry name" value="HisK_dim/P_sf"/>
</dbReference>
<dbReference type="SUPFAM" id="SSF47384">
    <property type="entry name" value="Homodimeric domain of signal transducing histidine kinase"/>
    <property type="match status" value="1"/>
</dbReference>
<dbReference type="InterPro" id="IPR003661">
    <property type="entry name" value="HisK_dim/P_dom"/>
</dbReference>
<dbReference type="Pfam" id="PF00072">
    <property type="entry name" value="Response_reg"/>
    <property type="match status" value="1"/>
</dbReference>
<evidence type="ECO:0000256" key="2">
    <source>
        <dbReference type="ARBA" id="ARBA00012438"/>
    </source>
</evidence>
<feature type="coiled-coil region" evidence="5">
    <location>
        <begin position="132"/>
        <end position="169"/>
    </location>
</feature>
<dbReference type="KEGG" id="sper:EW093_05400"/>
<dbReference type="InterPro" id="IPR003594">
    <property type="entry name" value="HATPase_dom"/>
</dbReference>
<comment type="catalytic activity">
    <reaction evidence="1">
        <text>ATP + protein L-histidine = ADP + protein N-phospho-L-histidine.</text>
        <dbReference type="EC" id="2.7.13.3"/>
    </reaction>
</comment>
<dbReference type="GO" id="GO:0000155">
    <property type="term" value="F:phosphorelay sensor kinase activity"/>
    <property type="evidence" value="ECO:0007669"/>
    <property type="project" value="InterPro"/>
</dbReference>
<reference evidence="8 9" key="1">
    <citation type="submission" date="2019-02" db="EMBL/GenBank/DDBJ databases">
        <authorList>
            <person name="Fomenkov A."/>
            <person name="Dubinina G."/>
            <person name="Grabovich M."/>
            <person name="Vincze T."/>
            <person name="Roberts R.J."/>
        </authorList>
    </citation>
    <scope>NUCLEOTIDE SEQUENCE [LARGE SCALE GENOMIC DNA]</scope>
    <source>
        <strain evidence="8 9">P</strain>
    </source>
</reference>
<evidence type="ECO:0000256" key="5">
    <source>
        <dbReference type="SAM" id="Coils"/>
    </source>
</evidence>
<dbReference type="Gene3D" id="1.10.287.130">
    <property type="match status" value="1"/>
</dbReference>
<dbReference type="InterPro" id="IPR011006">
    <property type="entry name" value="CheY-like_superfamily"/>
</dbReference>
<dbReference type="InterPro" id="IPR036890">
    <property type="entry name" value="HATPase_C_sf"/>
</dbReference>
<evidence type="ECO:0000259" key="6">
    <source>
        <dbReference type="PROSITE" id="PS50109"/>
    </source>
</evidence>
<protein>
    <recommendedName>
        <fullName evidence="2">histidine kinase</fullName>
        <ecNumber evidence="2">2.7.13.3</ecNumber>
    </recommendedName>
</protein>
<name>A0A5C1Q9K2_9SPIO</name>
<evidence type="ECO:0000259" key="7">
    <source>
        <dbReference type="PROSITE" id="PS50110"/>
    </source>
</evidence>
<dbReference type="EMBL" id="CP035807">
    <property type="protein sequence ID" value="QEN04161.1"/>
    <property type="molecule type" value="Genomic_DNA"/>
</dbReference>
<dbReference type="SUPFAM" id="SSF52172">
    <property type="entry name" value="CheY-like"/>
    <property type="match status" value="1"/>
</dbReference>
<evidence type="ECO:0000256" key="4">
    <source>
        <dbReference type="PROSITE-ProRule" id="PRU00169"/>
    </source>
</evidence>
<dbReference type="AlphaFoldDB" id="A0A5C1Q9K2"/>
<dbReference type="PROSITE" id="PS50110">
    <property type="entry name" value="RESPONSE_REGULATORY"/>
    <property type="match status" value="1"/>
</dbReference>
<feature type="modified residue" description="4-aspartylphosphate" evidence="4">
    <location>
        <position position="60"/>
    </location>
</feature>
<accession>A0A5C1Q9K2</accession>
<gene>
    <name evidence="8" type="ORF">EW093_05400</name>
</gene>
<organism evidence="8 9">
    <name type="scientific">Thiospirochaeta perfilievii</name>
    <dbReference type="NCBI Taxonomy" id="252967"/>
    <lineage>
        <taxon>Bacteria</taxon>
        <taxon>Pseudomonadati</taxon>
        <taxon>Spirochaetota</taxon>
        <taxon>Spirochaetia</taxon>
        <taxon>Spirochaetales</taxon>
        <taxon>Spirochaetaceae</taxon>
        <taxon>Thiospirochaeta</taxon>
    </lineage>
</organism>
<reference evidence="8 9" key="2">
    <citation type="submission" date="2019-09" db="EMBL/GenBank/DDBJ databases">
        <title>Complete Genome Sequence and Methylome Analysis of free living Spirochaetas.</title>
        <authorList>
            <person name="Leshcheva N."/>
            <person name="Mikheeva N."/>
        </authorList>
    </citation>
    <scope>NUCLEOTIDE SEQUENCE [LARGE SCALE GENOMIC DNA]</scope>
    <source>
        <strain evidence="8 9">P</strain>
    </source>
</reference>
<evidence type="ECO:0000256" key="1">
    <source>
        <dbReference type="ARBA" id="ARBA00000085"/>
    </source>
</evidence>
<dbReference type="EC" id="2.7.13.3" evidence="2"/>
<dbReference type="SMART" id="SM00448">
    <property type="entry name" value="REC"/>
    <property type="match status" value="1"/>
</dbReference>
<keyword evidence="8" id="KW-0808">Transferase</keyword>
<sequence length="369" mass="41607">MLGAILVESLTVLTIDDNDSIRLSLASFLEDLGYNVLDADCGEAGIEIIKEQSIDIILTDTHMPGLSGIDVLRFAKENKPDTPVIIISGAGEIKFAVEALRAGAWDYITKPIEDLNFLSYTIEKVLKRVSLIKENRQKSRELKETNVRLKDTIEELKTTQSQLVESEKMASLGYMVKGVAHEINTPLGVCMTSISYVNEQAKSISVLNDSHNMKLSDFVEFTKNTMDLTGIIYESLQTINNLIIDFKQLSVENLDDNKKSFILNDIISSAILLISSSYPNMEIDINIVEDIYEVNSFPEVFSLIFMKLTENAIIHGFNRRQSGRLNVDIYKEDNYLFISFKNNGETIDDEIINKIFDPFFTQNKKTGQV</sequence>
<dbReference type="PROSITE" id="PS50109">
    <property type="entry name" value="HIS_KIN"/>
    <property type="match status" value="1"/>
</dbReference>
<feature type="domain" description="Response regulatory" evidence="7">
    <location>
        <begin position="11"/>
        <end position="125"/>
    </location>
</feature>
<dbReference type="InterPro" id="IPR005467">
    <property type="entry name" value="His_kinase_dom"/>
</dbReference>
<keyword evidence="9" id="KW-1185">Reference proteome</keyword>
<feature type="domain" description="Histidine kinase" evidence="6">
    <location>
        <begin position="178"/>
        <end position="369"/>
    </location>
</feature>